<keyword evidence="3" id="KW-1185">Reference proteome</keyword>
<gene>
    <name evidence="2" type="ORF">COHA_002873</name>
</gene>
<feature type="region of interest" description="Disordered" evidence="1">
    <location>
        <begin position="167"/>
        <end position="198"/>
    </location>
</feature>
<accession>A0AAD5H7C2</accession>
<feature type="compositionally biased region" description="Gly residues" evidence="1">
    <location>
        <begin position="134"/>
        <end position="152"/>
    </location>
</feature>
<evidence type="ECO:0000313" key="3">
    <source>
        <dbReference type="Proteomes" id="UP001205105"/>
    </source>
</evidence>
<sequence>MSEADIEKKIGLSLDELIAQQKAKQANKPKPKPKAAAAGGKKKGGQQRVQKVQTKSGGRVLVVPRPKHVPPPSRNLKATRGGGVHKGGAAPKYGGGPGAARQGSNRVKVTIGNKLSGRPAGHIPTSGVLSKPFLGGGGGGGGSRGGYNGGGRAAMQVEGAPVGGSLSSRFDILSGVAPSGPARPTGAPRRNAHGVILP</sequence>
<reference evidence="2" key="1">
    <citation type="submission" date="2020-11" db="EMBL/GenBank/DDBJ databases">
        <title>Chlorella ohadii genome sequencing and assembly.</title>
        <authorList>
            <person name="Murik O."/>
            <person name="Treves H."/>
            <person name="Kedem I."/>
            <person name="Shotland Y."/>
            <person name="Kaplan A."/>
        </authorList>
    </citation>
    <scope>NUCLEOTIDE SEQUENCE</scope>
    <source>
        <strain evidence="2">1</strain>
    </source>
</reference>
<comment type="caution">
    <text evidence="2">The sequence shown here is derived from an EMBL/GenBank/DDBJ whole genome shotgun (WGS) entry which is preliminary data.</text>
</comment>
<protein>
    <submittedName>
        <fullName evidence="2">Uncharacterized protein</fullName>
    </submittedName>
</protein>
<organism evidence="2 3">
    <name type="scientific">Chlorella ohadii</name>
    <dbReference type="NCBI Taxonomy" id="2649997"/>
    <lineage>
        <taxon>Eukaryota</taxon>
        <taxon>Viridiplantae</taxon>
        <taxon>Chlorophyta</taxon>
        <taxon>core chlorophytes</taxon>
        <taxon>Trebouxiophyceae</taxon>
        <taxon>Chlorellales</taxon>
        <taxon>Chlorellaceae</taxon>
        <taxon>Chlorella clade</taxon>
        <taxon>Chlorella</taxon>
    </lineage>
</organism>
<evidence type="ECO:0000313" key="2">
    <source>
        <dbReference type="EMBL" id="KAI7843633.1"/>
    </source>
</evidence>
<feature type="region of interest" description="Disordered" evidence="1">
    <location>
        <begin position="21"/>
        <end position="154"/>
    </location>
</feature>
<proteinExistence type="predicted"/>
<evidence type="ECO:0000256" key="1">
    <source>
        <dbReference type="SAM" id="MobiDB-lite"/>
    </source>
</evidence>
<dbReference type="AlphaFoldDB" id="A0AAD5H7C2"/>
<dbReference type="EMBL" id="JADXDR010000037">
    <property type="protein sequence ID" value="KAI7843633.1"/>
    <property type="molecule type" value="Genomic_DNA"/>
</dbReference>
<name>A0AAD5H7C2_9CHLO</name>
<dbReference type="Proteomes" id="UP001205105">
    <property type="component" value="Unassembled WGS sequence"/>
</dbReference>